<comment type="subcellular location">
    <subcellularLocation>
        <location evidence="4">Cytoplasm</location>
    </subcellularLocation>
</comment>
<dbReference type="GO" id="GO:0009117">
    <property type="term" value="P:nucleotide metabolic process"/>
    <property type="evidence" value="ECO:0007669"/>
    <property type="project" value="UniProtKB-KW"/>
</dbReference>
<evidence type="ECO:0000256" key="4">
    <source>
        <dbReference type="HAMAP-Rule" id="MF_00528"/>
    </source>
</evidence>
<feature type="active site" description="Proton acceptor" evidence="4">
    <location>
        <position position="70"/>
    </location>
</feature>
<dbReference type="Proteomes" id="UP000320948">
    <property type="component" value="Unassembled WGS sequence"/>
</dbReference>
<dbReference type="InterPro" id="IPR029001">
    <property type="entry name" value="ITPase-like_fam"/>
</dbReference>
<sequence>MAPKLILASQSKTRKGLLEKLGVTFLSQPADVDETPLKNEAPLAYVKRIAISKAETIAATHPGCVILAADSPVILGRRILQTPQTEDEAKDMLKLQSGRRVAIPTVLVLVDSTGKLHHKTVNSWIKMKRLSASDINAYVDAGLWKHTAGGLKIELMENWIQTTHGSVSGIMGLPLYETEVLLARAGIQTNPFSKAEKAA</sequence>
<name>A0A6N4R3E5_BLAVI</name>
<dbReference type="NCBIfam" id="TIGR00172">
    <property type="entry name" value="maf"/>
    <property type="match status" value="1"/>
</dbReference>
<dbReference type="PANTHER" id="PTHR43213:SF5">
    <property type="entry name" value="BIFUNCTIONAL DTTP_UTP PYROPHOSPHATASE_METHYLTRANSFERASE PROTEIN-RELATED"/>
    <property type="match status" value="1"/>
</dbReference>
<comment type="function">
    <text evidence="4">Nucleoside triphosphate pyrophosphatase. May have a dual role in cell division arrest and in preventing the incorporation of modified nucleotides into cellular nucleic acids.</text>
</comment>
<evidence type="ECO:0000256" key="2">
    <source>
        <dbReference type="ARBA" id="ARBA00022801"/>
    </source>
</evidence>
<protein>
    <recommendedName>
        <fullName evidence="4">Nucleoside triphosphate pyrophosphatase</fullName>
        <ecNumber evidence="4">3.6.1.9</ecNumber>
    </recommendedName>
    <alternativeName>
        <fullName evidence="4">Nucleotide pyrophosphatase</fullName>
        <shortName evidence="4">Nucleotide PPase</shortName>
    </alternativeName>
</protein>
<reference evidence="5 6" key="1">
    <citation type="journal article" date="2017" name="Nat. Commun.">
        <title>In situ click chemistry generation of cyclooxygenase-2 inhibitors.</title>
        <authorList>
            <person name="Bhardwaj A."/>
            <person name="Kaur J."/>
            <person name="Wuest M."/>
            <person name="Wuest F."/>
        </authorList>
    </citation>
    <scope>NUCLEOTIDE SEQUENCE [LARGE SCALE GENOMIC DNA]</scope>
    <source>
        <strain evidence="5">S2_018_000_R2_106</strain>
    </source>
</reference>
<dbReference type="HAMAP" id="MF_00528">
    <property type="entry name" value="Maf"/>
    <property type="match status" value="1"/>
</dbReference>
<dbReference type="SUPFAM" id="SSF52972">
    <property type="entry name" value="ITPase-like"/>
    <property type="match status" value="1"/>
</dbReference>
<accession>A0A6N4R3E5</accession>
<dbReference type="GO" id="GO:0047429">
    <property type="term" value="F:nucleoside triphosphate diphosphatase activity"/>
    <property type="evidence" value="ECO:0007669"/>
    <property type="project" value="UniProtKB-EC"/>
</dbReference>
<evidence type="ECO:0000256" key="1">
    <source>
        <dbReference type="ARBA" id="ARBA00001968"/>
    </source>
</evidence>
<organism evidence="5 6">
    <name type="scientific">Blastochloris viridis</name>
    <name type="common">Rhodopseudomonas viridis</name>
    <dbReference type="NCBI Taxonomy" id="1079"/>
    <lineage>
        <taxon>Bacteria</taxon>
        <taxon>Pseudomonadati</taxon>
        <taxon>Pseudomonadota</taxon>
        <taxon>Alphaproteobacteria</taxon>
        <taxon>Hyphomicrobiales</taxon>
        <taxon>Blastochloridaceae</taxon>
        <taxon>Blastochloris</taxon>
    </lineage>
</organism>
<dbReference type="PANTHER" id="PTHR43213">
    <property type="entry name" value="BIFUNCTIONAL DTTP/UTP PYROPHOSPHATASE/METHYLTRANSFERASE PROTEIN-RELATED"/>
    <property type="match status" value="1"/>
</dbReference>
<evidence type="ECO:0000313" key="5">
    <source>
        <dbReference type="EMBL" id="TKW61506.1"/>
    </source>
</evidence>
<dbReference type="CDD" id="cd00555">
    <property type="entry name" value="Maf"/>
    <property type="match status" value="1"/>
</dbReference>
<dbReference type="GO" id="GO:0005737">
    <property type="term" value="C:cytoplasm"/>
    <property type="evidence" value="ECO:0007669"/>
    <property type="project" value="UniProtKB-SubCell"/>
</dbReference>
<comment type="caution">
    <text evidence="5">The sequence shown here is derived from an EMBL/GenBank/DDBJ whole genome shotgun (WGS) entry which is preliminary data.</text>
</comment>
<keyword evidence="3 4" id="KW-0546">Nucleotide metabolism</keyword>
<dbReference type="PIRSF" id="PIRSF006305">
    <property type="entry name" value="Maf"/>
    <property type="match status" value="1"/>
</dbReference>
<gene>
    <name evidence="5" type="primary">maf</name>
    <name evidence="5" type="ORF">DI628_02475</name>
</gene>
<proteinExistence type="inferred from homology"/>
<dbReference type="EC" id="3.6.1.9" evidence="4"/>
<dbReference type="Gene3D" id="3.90.950.10">
    <property type="match status" value="1"/>
</dbReference>
<keyword evidence="4" id="KW-0963">Cytoplasm</keyword>
<comment type="similarity">
    <text evidence="4">Belongs to the Maf family.</text>
</comment>
<dbReference type="AlphaFoldDB" id="A0A6N4R3E5"/>
<comment type="catalytic activity">
    <reaction evidence="4">
        <text>a ribonucleoside 5'-triphosphate + H2O = a ribonucleoside 5'-phosphate + diphosphate + H(+)</text>
        <dbReference type="Rhea" id="RHEA:23996"/>
        <dbReference type="ChEBI" id="CHEBI:15377"/>
        <dbReference type="ChEBI" id="CHEBI:15378"/>
        <dbReference type="ChEBI" id="CHEBI:33019"/>
        <dbReference type="ChEBI" id="CHEBI:58043"/>
        <dbReference type="ChEBI" id="CHEBI:61557"/>
        <dbReference type="EC" id="3.6.1.9"/>
    </reaction>
</comment>
<evidence type="ECO:0000313" key="6">
    <source>
        <dbReference type="Proteomes" id="UP000320948"/>
    </source>
</evidence>
<dbReference type="InterPro" id="IPR003697">
    <property type="entry name" value="Maf-like"/>
</dbReference>
<comment type="caution">
    <text evidence="4">Lacks conserved residue(s) required for the propagation of feature annotation.</text>
</comment>
<keyword evidence="2 4" id="KW-0378">Hydrolase</keyword>
<evidence type="ECO:0000256" key="3">
    <source>
        <dbReference type="ARBA" id="ARBA00023080"/>
    </source>
</evidence>
<dbReference type="Pfam" id="PF02545">
    <property type="entry name" value="Maf"/>
    <property type="match status" value="1"/>
</dbReference>
<comment type="catalytic activity">
    <reaction evidence="4">
        <text>a 2'-deoxyribonucleoside 5'-triphosphate + H2O = a 2'-deoxyribonucleoside 5'-phosphate + diphosphate + H(+)</text>
        <dbReference type="Rhea" id="RHEA:44644"/>
        <dbReference type="ChEBI" id="CHEBI:15377"/>
        <dbReference type="ChEBI" id="CHEBI:15378"/>
        <dbReference type="ChEBI" id="CHEBI:33019"/>
        <dbReference type="ChEBI" id="CHEBI:61560"/>
        <dbReference type="ChEBI" id="CHEBI:65317"/>
        <dbReference type="EC" id="3.6.1.9"/>
    </reaction>
</comment>
<dbReference type="EMBL" id="VAFM01000001">
    <property type="protein sequence ID" value="TKW61506.1"/>
    <property type="molecule type" value="Genomic_DNA"/>
</dbReference>
<comment type="cofactor">
    <cofactor evidence="1 4">
        <name>a divalent metal cation</name>
        <dbReference type="ChEBI" id="CHEBI:60240"/>
    </cofactor>
</comment>